<dbReference type="RefSeq" id="WP_343909801.1">
    <property type="nucleotide sequence ID" value="NZ_BAAAJE010000026.1"/>
</dbReference>
<dbReference type="Proteomes" id="UP001499979">
    <property type="component" value="Unassembled WGS sequence"/>
</dbReference>
<dbReference type="Gene3D" id="1.20.1290.10">
    <property type="entry name" value="AhpD-like"/>
    <property type="match status" value="1"/>
</dbReference>
<organism evidence="1 2">
    <name type="scientific">Nocardioides aquiterrae</name>
    <dbReference type="NCBI Taxonomy" id="203799"/>
    <lineage>
        <taxon>Bacteria</taxon>
        <taxon>Bacillati</taxon>
        <taxon>Actinomycetota</taxon>
        <taxon>Actinomycetes</taxon>
        <taxon>Propionibacteriales</taxon>
        <taxon>Nocardioidaceae</taxon>
        <taxon>Nocardioides</taxon>
    </lineage>
</organism>
<evidence type="ECO:0000313" key="1">
    <source>
        <dbReference type="EMBL" id="GAA1159210.1"/>
    </source>
</evidence>
<protein>
    <submittedName>
        <fullName evidence="1">Carboxymuconolactone decarboxylase family protein</fullName>
    </submittedName>
</protein>
<accession>A0ABP4F730</accession>
<gene>
    <name evidence="1" type="ORF">GCM10009606_41500</name>
</gene>
<proteinExistence type="predicted"/>
<keyword evidence="2" id="KW-1185">Reference proteome</keyword>
<reference evidence="2" key="1">
    <citation type="journal article" date="2019" name="Int. J. Syst. Evol. Microbiol.">
        <title>The Global Catalogue of Microorganisms (GCM) 10K type strain sequencing project: providing services to taxonomists for standard genome sequencing and annotation.</title>
        <authorList>
            <consortium name="The Broad Institute Genomics Platform"/>
            <consortium name="The Broad Institute Genome Sequencing Center for Infectious Disease"/>
            <person name="Wu L."/>
            <person name="Ma J."/>
        </authorList>
    </citation>
    <scope>NUCLEOTIDE SEQUENCE [LARGE SCALE GENOMIC DNA]</scope>
    <source>
        <strain evidence="2">JCM 11813</strain>
    </source>
</reference>
<name>A0ABP4F730_9ACTN</name>
<comment type="caution">
    <text evidence="1">The sequence shown here is derived from an EMBL/GenBank/DDBJ whole genome shotgun (WGS) entry which is preliminary data.</text>
</comment>
<sequence length="264" mass="28803">MDLPAEPIRAHAPQAHAALMAVLAARAALDVDLLDPRVELFADQFGVDVSLVDDDMRRRFLEATGPTAFEVAQIVYVDDYWPRMAVVAAQVLGDGRMLKETIDRVPPTELWPLVEEFQRQVARLDALDPVTTELVRLRGARQHECRLCKSRRSLAAIELGADEATFDAVDRYADSDLAEHTKAALALTDAMIWTPYVLPPEVVETVNAHLAPAQVVEVVLDIARNAANKIAVALGADAATVTDGVELFRTDADGRITVVGPGHR</sequence>
<dbReference type="InterPro" id="IPR029032">
    <property type="entry name" value="AhpD-like"/>
</dbReference>
<evidence type="ECO:0000313" key="2">
    <source>
        <dbReference type="Proteomes" id="UP001499979"/>
    </source>
</evidence>
<dbReference type="SUPFAM" id="SSF69118">
    <property type="entry name" value="AhpD-like"/>
    <property type="match status" value="1"/>
</dbReference>
<dbReference type="EMBL" id="BAAAJE010000026">
    <property type="protein sequence ID" value="GAA1159210.1"/>
    <property type="molecule type" value="Genomic_DNA"/>
</dbReference>